<evidence type="ECO:0000256" key="3">
    <source>
        <dbReference type="ARBA" id="ARBA00023004"/>
    </source>
</evidence>
<evidence type="ECO:0000313" key="8">
    <source>
        <dbReference type="Proteomes" id="UP000184444"/>
    </source>
</evidence>
<keyword evidence="1 4" id="KW-0349">Heme</keyword>
<dbReference type="OrthoDB" id="9808312at2"/>
<dbReference type="SUPFAM" id="SSF46626">
    <property type="entry name" value="Cytochrome c"/>
    <property type="match status" value="1"/>
</dbReference>
<dbReference type="PROSITE" id="PS51007">
    <property type="entry name" value="CYTC"/>
    <property type="match status" value="1"/>
</dbReference>
<keyword evidence="2 4" id="KW-0479">Metal-binding</keyword>
<sequence length="109" mass="11762">MFDPRLIPALALVLAAGGTALADTPRLDAQRMFPSGEIAFQKICARCHTGREDAVGPDLTANDYDPDTIRHFARHGSGPMPAFTESMVDAVTLDQIAAHLASIRKETEE</sequence>
<dbReference type="STRING" id="53463.SAMN05444389_11220"/>
<evidence type="ECO:0000313" key="7">
    <source>
        <dbReference type="EMBL" id="SHM52625.1"/>
    </source>
</evidence>
<dbReference type="EMBL" id="FRCK01000012">
    <property type="protein sequence ID" value="SHM52625.1"/>
    <property type="molecule type" value="Genomic_DNA"/>
</dbReference>
<reference evidence="8" key="1">
    <citation type="submission" date="2016-11" db="EMBL/GenBank/DDBJ databases">
        <authorList>
            <person name="Varghese N."/>
            <person name="Submissions S."/>
        </authorList>
    </citation>
    <scope>NUCLEOTIDE SEQUENCE [LARGE SCALE GENOMIC DNA]</scope>
    <source>
        <strain evidence="8">DSM 6637</strain>
    </source>
</reference>
<evidence type="ECO:0000256" key="1">
    <source>
        <dbReference type="ARBA" id="ARBA00022617"/>
    </source>
</evidence>
<dbReference type="InterPro" id="IPR009056">
    <property type="entry name" value="Cyt_c-like_dom"/>
</dbReference>
<dbReference type="AlphaFoldDB" id="A0A1M7JI34"/>
<organism evidence="7 8">
    <name type="scientific">Paracoccus solventivorans</name>
    <dbReference type="NCBI Taxonomy" id="53463"/>
    <lineage>
        <taxon>Bacteria</taxon>
        <taxon>Pseudomonadati</taxon>
        <taxon>Pseudomonadota</taxon>
        <taxon>Alphaproteobacteria</taxon>
        <taxon>Rhodobacterales</taxon>
        <taxon>Paracoccaceae</taxon>
        <taxon>Paracoccus</taxon>
    </lineage>
</organism>
<dbReference type="Gene3D" id="1.10.760.10">
    <property type="entry name" value="Cytochrome c-like domain"/>
    <property type="match status" value="1"/>
</dbReference>
<keyword evidence="8" id="KW-1185">Reference proteome</keyword>
<name>A0A1M7JI34_9RHOB</name>
<feature type="chain" id="PRO_5012839309" evidence="5">
    <location>
        <begin position="23"/>
        <end position="109"/>
    </location>
</feature>
<feature type="signal peptide" evidence="5">
    <location>
        <begin position="1"/>
        <end position="22"/>
    </location>
</feature>
<evidence type="ECO:0000256" key="5">
    <source>
        <dbReference type="SAM" id="SignalP"/>
    </source>
</evidence>
<evidence type="ECO:0000256" key="4">
    <source>
        <dbReference type="PROSITE-ProRule" id="PRU00433"/>
    </source>
</evidence>
<protein>
    <submittedName>
        <fullName evidence="7">Cytochrome C oxidase, cbb3-type, subunit III</fullName>
    </submittedName>
</protein>
<dbReference type="GO" id="GO:0046872">
    <property type="term" value="F:metal ion binding"/>
    <property type="evidence" value="ECO:0007669"/>
    <property type="project" value="UniProtKB-KW"/>
</dbReference>
<keyword evidence="5" id="KW-0732">Signal</keyword>
<proteinExistence type="predicted"/>
<feature type="domain" description="Cytochrome c" evidence="6">
    <location>
        <begin position="31"/>
        <end position="104"/>
    </location>
</feature>
<dbReference type="GO" id="GO:0020037">
    <property type="term" value="F:heme binding"/>
    <property type="evidence" value="ECO:0007669"/>
    <property type="project" value="InterPro"/>
</dbReference>
<dbReference type="GO" id="GO:0009055">
    <property type="term" value="F:electron transfer activity"/>
    <property type="evidence" value="ECO:0007669"/>
    <property type="project" value="InterPro"/>
</dbReference>
<evidence type="ECO:0000256" key="2">
    <source>
        <dbReference type="ARBA" id="ARBA00022723"/>
    </source>
</evidence>
<evidence type="ECO:0000259" key="6">
    <source>
        <dbReference type="PROSITE" id="PS51007"/>
    </source>
</evidence>
<keyword evidence="3 4" id="KW-0408">Iron</keyword>
<gene>
    <name evidence="7" type="ORF">SAMN05444389_11220</name>
</gene>
<dbReference type="RefSeq" id="WP_084732183.1">
    <property type="nucleotide sequence ID" value="NZ_FRCK01000012.1"/>
</dbReference>
<dbReference type="Pfam" id="PF13442">
    <property type="entry name" value="Cytochrome_CBB3"/>
    <property type="match status" value="1"/>
</dbReference>
<dbReference type="InterPro" id="IPR036909">
    <property type="entry name" value="Cyt_c-like_dom_sf"/>
</dbReference>
<accession>A0A1M7JI34</accession>
<dbReference type="Proteomes" id="UP000184444">
    <property type="component" value="Unassembled WGS sequence"/>
</dbReference>